<dbReference type="EMBL" id="JAPFRF010000003">
    <property type="protein sequence ID" value="KAJ7338552.1"/>
    <property type="molecule type" value="Genomic_DNA"/>
</dbReference>
<evidence type="ECO:0000259" key="2">
    <source>
        <dbReference type="PROSITE" id="PS50835"/>
    </source>
</evidence>
<reference evidence="3" key="1">
    <citation type="journal article" date="2023" name="DNA Res.">
        <title>Chromosome-level genome assembly of Phrynocephalus forsythii using third-generation DNA sequencing and Hi-C analysis.</title>
        <authorList>
            <person name="Qi Y."/>
            <person name="Zhao W."/>
            <person name="Zhao Y."/>
            <person name="Niu C."/>
            <person name="Cao S."/>
            <person name="Zhang Y."/>
        </authorList>
    </citation>
    <scope>NUCLEOTIDE SEQUENCE</scope>
    <source>
        <tissue evidence="3">Muscle</tissue>
    </source>
</reference>
<evidence type="ECO:0000313" key="3">
    <source>
        <dbReference type="EMBL" id="KAJ7338552.1"/>
    </source>
</evidence>
<keyword evidence="1" id="KW-1133">Transmembrane helix</keyword>
<dbReference type="SMART" id="SM00409">
    <property type="entry name" value="IG"/>
    <property type="match status" value="1"/>
</dbReference>
<dbReference type="InterPro" id="IPR036179">
    <property type="entry name" value="Ig-like_dom_sf"/>
</dbReference>
<organism evidence="3 4">
    <name type="scientific">Phrynocephalus forsythii</name>
    <dbReference type="NCBI Taxonomy" id="171643"/>
    <lineage>
        <taxon>Eukaryota</taxon>
        <taxon>Metazoa</taxon>
        <taxon>Chordata</taxon>
        <taxon>Craniata</taxon>
        <taxon>Vertebrata</taxon>
        <taxon>Euteleostomi</taxon>
        <taxon>Lepidosauria</taxon>
        <taxon>Squamata</taxon>
        <taxon>Bifurcata</taxon>
        <taxon>Unidentata</taxon>
        <taxon>Episquamata</taxon>
        <taxon>Toxicofera</taxon>
        <taxon>Iguania</taxon>
        <taxon>Acrodonta</taxon>
        <taxon>Agamidae</taxon>
        <taxon>Agaminae</taxon>
        <taxon>Phrynocephalus</taxon>
    </lineage>
</organism>
<evidence type="ECO:0000313" key="4">
    <source>
        <dbReference type="Proteomes" id="UP001142489"/>
    </source>
</evidence>
<keyword evidence="1" id="KW-0812">Transmembrane</keyword>
<comment type="caution">
    <text evidence="3">The sequence shown here is derived from an EMBL/GenBank/DDBJ whole genome shotgun (WGS) entry which is preliminary data.</text>
</comment>
<dbReference type="InterPro" id="IPR013106">
    <property type="entry name" value="Ig_V-set"/>
</dbReference>
<feature type="non-terminal residue" evidence="3">
    <location>
        <position position="151"/>
    </location>
</feature>
<feature type="domain" description="Ig-like" evidence="2">
    <location>
        <begin position="19"/>
        <end position="111"/>
    </location>
</feature>
<feature type="non-terminal residue" evidence="3">
    <location>
        <position position="1"/>
    </location>
</feature>
<dbReference type="Proteomes" id="UP001142489">
    <property type="component" value="Unassembled WGS sequence"/>
</dbReference>
<name>A0A9Q0Y373_9SAUR</name>
<dbReference type="InterPro" id="IPR007110">
    <property type="entry name" value="Ig-like_dom"/>
</dbReference>
<dbReference type="OrthoDB" id="9422899at2759"/>
<dbReference type="PANTHER" id="PTHR15193:SF1">
    <property type="entry name" value="CD83 ANTIGEN"/>
    <property type="match status" value="1"/>
</dbReference>
<dbReference type="PROSITE" id="PS50835">
    <property type="entry name" value="IG_LIKE"/>
    <property type="match status" value="1"/>
</dbReference>
<dbReference type="Gene3D" id="2.60.40.10">
    <property type="entry name" value="Immunoglobulins"/>
    <property type="match status" value="1"/>
</dbReference>
<accession>A0A9Q0Y373</accession>
<gene>
    <name evidence="3" type="ORF">JRQ81_012454</name>
</gene>
<keyword evidence="1" id="KW-0472">Membrane</keyword>
<keyword evidence="4" id="KW-1185">Reference proteome</keyword>
<proteinExistence type="predicted"/>
<protein>
    <recommendedName>
        <fullName evidence="2">Ig-like domain-containing protein</fullName>
    </recommendedName>
</protein>
<dbReference type="PANTHER" id="PTHR15193">
    <property type="entry name" value="CD83 ANTIGEN"/>
    <property type="match status" value="1"/>
</dbReference>
<dbReference type="AlphaFoldDB" id="A0A9Q0Y373"/>
<sequence length="151" mass="16770">WHVIHAVVGATLQIVATCNEDVLLPCKAIPNLQITSGVVSWYKIGGNGEELKSLQRNMEQSHSRVLNESLETSNDTQHSLKIENITSYSSGTYKCILRTSDRTYNKSTAITLKVIGCPDQSQDAKFQKYRTELALLCSLGGFYLLLIIFAC</sequence>
<dbReference type="SUPFAM" id="SSF48726">
    <property type="entry name" value="Immunoglobulin"/>
    <property type="match status" value="1"/>
</dbReference>
<evidence type="ECO:0000256" key="1">
    <source>
        <dbReference type="SAM" id="Phobius"/>
    </source>
</evidence>
<dbReference type="Pfam" id="PF07686">
    <property type="entry name" value="V-set"/>
    <property type="match status" value="1"/>
</dbReference>
<dbReference type="InterPro" id="IPR003599">
    <property type="entry name" value="Ig_sub"/>
</dbReference>
<dbReference type="InterPro" id="IPR013783">
    <property type="entry name" value="Ig-like_fold"/>
</dbReference>
<feature type="transmembrane region" description="Helical" evidence="1">
    <location>
        <begin position="133"/>
        <end position="150"/>
    </location>
</feature>